<accession>A0A7Y7IJF1</accession>
<gene>
    <name evidence="9" type="ORF">G6034_15950</name>
</gene>
<protein>
    <submittedName>
        <fullName evidence="9">TM2 domain-containing protein</fullName>
    </submittedName>
</protein>
<evidence type="ECO:0000256" key="5">
    <source>
        <dbReference type="ARBA" id="ARBA00023136"/>
    </source>
</evidence>
<evidence type="ECO:0000256" key="3">
    <source>
        <dbReference type="ARBA" id="ARBA00022729"/>
    </source>
</evidence>
<evidence type="ECO:0000259" key="8">
    <source>
        <dbReference type="Pfam" id="PF05154"/>
    </source>
</evidence>
<keyword evidence="5 7" id="KW-0472">Membrane</keyword>
<comment type="subcellular location">
    <subcellularLocation>
        <location evidence="1">Membrane</location>
        <topology evidence="1">Multi-pass membrane protein</topology>
    </subcellularLocation>
</comment>
<dbReference type="PANTHER" id="PTHR21016:SF7">
    <property type="entry name" value="TM2 DOMAIN-CONTAINING PROTEIN 3"/>
    <property type="match status" value="1"/>
</dbReference>
<evidence type="ECO:0000256" key="1">
    <source>
        <dbReference type="ARBA" id="ARBA00004141"/>
    </source>
</evidence>
<evidence type="ECO:0000256" key="2">
    <source>
        <dbReference type="ARBA" id="ARBA00022692"/>
    </source>
</evidence>
<evidence type="ECO:0000256" key="4">
    <source>
        <dbReference type="ARBA" id="ARBA00022989"/>
    </source>
</evidence>
<evidence type="ECO:0000313" key="10">
    <source>
        <dbReference type="Proteomes" id="UP000543556"/>
    </source>
</evidence>
<comment type="caution">
    <text evidence="9">The sequence shown here is derived from an EMBL/GenBank/DDBJ whole genome shotgun (WGS) entry which is preliminary data.</text>
</comment>
<keyword evidence="6" id="KW-0325">Glycoprotein</keyword>
<dbReference type="Proteomes" id="UP000543556">
    <property type="component" value="Unassembled WGS sequence"/>
</dbReference>
<feature type="domain" description="TM2" evidence="8">
    <location>
        <begin position="24"/>
        <end position="72"/>
    </location>
</feature>
<reference evidence="9 10" key="1">
    <citation type="submission" date="2020-02" db="EMBL/GenBank/DDBJ databases">
        <title>Genome sequence of strain AETb3-4.</title>
        <authorList>
            <person name="Gao J."/>
            <person name="Zhang X."/>
        </authorList>
    </citation>
    <scope>NUCLEOTIDE SEQUENCE [LARGE SCALE GENOMIC DNA]</scope>
    <source>
        <strain evidence="9 10">AETb3-4</strain>
    </source>
</reference>
<dbReference type="InterPro" id="IPR050932">
    <property type="entry name" value="TM2D1-3-like"/>
</dbReference>
<name>A0A7Y7IJF1_9MICC</name>
<feature type="transmembrane region" description="Helical" evidence="7">
    <location>
        <begin position="54"/>
        <end position="75"/>
    </location>
</feature>
<sequence>MTHTLNPGPPSLQPVPQPHAGVGPKSFVTTWVLALLLGGLGIDRFYLGKVGTGILKLVTLGGLGVWTLVDLIVTLAGKQRDKQGLLLAGYAKHRVLAWIVTAVLIVLGAVSGGTAGSGGGTAAGPAAAPAVPAAVAPAKAPAKAAAPAAAPAAKKWTTVQSLQGTSDSASQVFELTGAEAQLSYDFKGGADMVVAAIYLEPEGKDISKDGGIPIVMLSKTGASTTALHKTAGRYYLDVRAANVDSWTVTVEEKK</sequence>
<keyword evidence="3" id="KW-0732">Signal</keyword>
<dbReference type="InterPro" id="IPR007829">
    <property type="entry name" value="TM2"/>
</dbReference>
<proteinExistence type="predicted"/>
<dbReference type="EMBL" id="JAAMFM010000030">
    <property type="protein sequence ID" value="NVM96373.1"/>
    <property type="molecule type" value="Genomic_DNA"/>
</dbReference>
<evidence type="ECO:0000256" key="6">
    <source>
        <dbReference type="ARBA" id="ARBA00023180"/>
    </source>
</evidence>
<organism evidence="9 10">
    <name type="scientific">Arthrobacter wenxiniae</name>
    <dbReference type="NCBI Taxonomy" id="2713570"/>
    <lineage>
        <taxon>Bacteria</taxon>
        <taxon>Bacillati</taxon>
        <taxon>Actinomycetota</taxon>
        <taxon>Actinomycetes</taxon>
        <taxon>Micrococcales</taxon>
        <taxon>Micrococcaceae</taxon>
        <taxon>Arthrobacter</taxon>
    </lineage>
</organism>
<dbReference type="PANTHER" id="PTHR21016">
    <property type="entry name" value="BETA-AMYLOID BINDING PROTEIN-RELATED"/>
    <property type="match status" value="1"/>
</dbReference>
<dbReference type="RefSeq" id="WP_176636096.1">
    <property type="nucleotide sequence ID" value="NZ_JAAMFM010000030.1"/>
</dbReference>
<dbReference type="GO" id="GO:0016020">
    <property type="term" value="C:membrane"/>
    <property type="evidence" value="ECO:0007669"/>
    <property type="project" value="UniProtKB-SubCell"/>
</dbReference>
<feature type="transmembrane region" description="Helical" evidence="7">
    <location>
        <begin position="28"/>
        <end position="47"/>
    </location>
</feature>
<evidence type="ECO:0000256" key="7">
    <source>
        <dbReference type="SAM" id="Phobius"/>
    </source>
</evidence>
<keyword evidence="10" id="KW-1185">Reference proteome</keyword>
<evidence type="ECO:0000313" key="9">
    <source>
        <dbReference type="EMBL" id="NVM96373.1"/>
    </source>
</evidence>
<feature type="transmembrane region" description="Helical" evidence="7">
    <location>
        <begin position="95"/>
        <end position="115"/>
    </location>
</feature>
<keyword evidence="2 7" id="KW-0812">Transmembrane</keyword>
<dbReference type="Pfam" id="PF05154">
    <property type="entry name" value="TM2"/>
    <property type="match status" value="1"/>
</dbReference>
<keyword evidence="4 7" id="KW-1133">Transmembrane helix</keyword>
<dbReference type="AlphaFoldDB" id="A0A7Y7IJF1"/>